<evidence type="ECO:0000313" key="3">
    <source>
        <dbReference type="Proteomes" id="UP000054324"/>
    </source>
</evidence>
<dbReference type="KEGG" id="ovi:T265_03225"/>
<dbReference type="EMBL" id="KL596663">
    <property type="protein sequence ID" value="KER30270.1"/>
    <property type="molecule type" value="Genomic_DNA"/>
</dbReference>
<dbReference type="GO" id="GO:0005763">
    <property type="term" value="C:mitochondrial small ribosomal subunit"/>
    <property type="evidence" value="ECO:0007669"/>
    <property type="project" value="InterPro"/>
</dbReference>
<keyword evidence="3" id="KW-1185">Reference proteome</keyword>
<organism evidence="2 3">
    <name type="scientific">Opisthorchis viverrini</name>
    <name type="common">Southeast Asian liver fluke</name>
    <dbReference type="NCBI Taxonomy" id="6198"/>
    <lineage>
        <taxon>Eukaryota</taxon>
        <taxon>Metazoa</taxon>
        <taxon>Spiralia</taxon>
        <taxon>Lophotrochozoa</taxon>
        <taxon>Platyhelminthes</taxon>
        <taxon>Trematoda</taxon>
        <taxon>Digenea</taxon>
        <taxon>Opisthorchiida</taxon>
        <taxon>Opisthorchiata</taxon>
        <taxon>Opisthorchiidae</taxon>
        <taxon>Opisthorchis</taxon>
    </lineage>
</organism>
<dbReference type="RefSeq" id="XP_009165922.1">
    <property type="nucleotide sequence ID" value="XM_009167658.1"/>
</dbReference>
<dbReference type="PANTHER" id="PTHR13334">
    <property type="entry name" value="MITOCHONDRIAL 28S RIBOSOMAL PROTEIN S10"/>
    <property type="match status" value="1"/>
</dbReference>
<reference evidence="2 3" key="1">
    <citation type="submission" date="2013-11" db="EMBL/GenBank/DDBJ databases">
        <title>Opisthorchis viverrini - life in the bile duct.</title>
        <authorList>
            <person name="Young N.D."/>
            <person name="Nagarajan N."/>
            <person name="Lin S.J."/>
            <person name="Korhonen P.K."/>
            <person name="Jex A.R."/>
            <person name="Hall R.S."/>
            <person name="Safavi-Hemami H."/>
            <person name="Kaewkong W."/>
            <person name="Bertrand D."/>
            <person name="Gao S."/>
            <person name="Seet Q."/>
            <person name="Wongkham S."/>
            <person name="Teh B.T."/>
            <person name="Wongkham C."/>
            <person name="Intapan P.M."/>
            <person name="Maleewong W."/>
            <person name="Yang X."/>
            <person name="Hu M."/>
            <person name="Wang Z."/>
            <person name="Hofmann A."/>
            <person name="Sternberg P.W."/>
            <person name="Tan P."/>
            <person name="Wang J."/>
            <person name="Gasser R.B."/>
        </authorList>
    </citation>
    <scope>NUCLEOTIDE SEQUENCE [LARGE SCALE GENOMIC DNA]</scope>
</reference>
<proteinExistence type="inferred from homology"/>
<evidence type="ECO:0000256" key="1">
    <source>
        <dbReference type="ARBA" id="ARBA00007102"/>
    </source>
</evidence>
<dbReference type="PANTHER" id="PTHR13334:SF4">
    <property type="entry name" value="SMALL RIBOSOMAL SUBUNIT PROTEIN US10M"/>
    <property type="match status" value="1"/>
</dbReference>
<dbReference type="InterPro" id="IPR040055">
    <property type="entry name" value="Ribosomal_uS10m"/>
</dbReference>
<dbReference type="AlphaFoldDB" id="A0A075A3Y4"/>
<accession>A0A075A3Y4</accession>
<dbReference type="CTD" id="20317412"/>
<dbReference type="GeneID" id="20317412"/>
<dbReference type="STRING" id="6198.A0A075A3Y4"/>
<name>A0A075A3Y4_OPIVI</name>
<protein>
    <submittedName>
        <fullName evidence="2">Uncharacterized protein</fullName>
    </submittedName>
</protein>
<evidence type="ECO:0000313" key="2">
    <source>
        <dbReference type="EMBL" id="KER30270.1"/>
    </source>
</evidence>
<gene>
    <name evidence="2" type="ORF">T265_03225</name>
</gene>
<sequence length="375" mass="41743">MAKRAVCYLRTPEKRNKKQQHTSTFSGSNLVFQKERQAISRITGCTADVFLEYVQRNLPEGVAMECARPSTSRTLCQIGQLASLSEMLYTSVDICCVFETRLQDSTSVVLPWPIRTISDVPQFTLRVSGDPNTMLRGILGVGFALSPKVEIALLNLIPVNSRLCAVRLSSSIKINAFLCGKRRRAKEAMLSAFITVCQCHLTQLNKHWISSRSADHIAAVKAIPATSDYDGACRSLKHWITRSLKCDGEGWWNSKAREVEEVFAAGNGRAMLKLARESGQKKAVHFLNRRLQPIAICGESLAANRVYFEPILLIPRLLFAGIRGRYRRRRLIGQMSTDQSQTLSLTALVTPNSVATLTHDMISTVAFSVCPVIIR</sequence>
<dbReference type="Proteomes" id="UP000054324">
    <property type="component" value="Unassembled WGS sequence"/>
</dbReference>
<dbReference type="OrthoDB" id="366214at2759"/>
<comment type="similarity">
    <text evidence="1">Belongs to the universal ribosomal protein uS10 family.</text>
</comment>